<dbReference type="InterPro" id="IPR011704">
    <property type="entry name" value="ATPase_dyneun-rel_AAA"/>
</dbReference>
<dbReference type="InterPro" id="IPR027417">
    <property type="entry name" value="P-loop_NTPase"/>
</dbReference>
<protein>
    <submittedName>
        <fullName evidence="3">MoxR family ATPase</fullName>
    </submittedName>
</protein>
<sequence length="338" mass="37104">MSGAEPALYQGTGVREPEAAYADREWPAGPPWRTFDTEPTMPEPPDDNEADRRLGPGSIRRTPPPDEVRMVNAALLLRRPLLVTGRPGVGKSGLAYRIARELRLGRVLHWPITSRTTLTSGLYEYDAIGRAQAAHETGNTGGVGAFVQLGPLGTALLPYRLPRVLLVDELDKCDMDLPNDLLTVFEDGRYSIPPLVRTKQHEPRARVHTADPGGTAEIEEGEVRCHAFPVVVMTSNGEREFPEAFMRRCLRLDVRDPDAEALGQMVGAHFGDRLGARQQELIGAFLRRREELGGLAADQLLNAVHLVTAGHRSDVGDDWEELLDAIWHPLDGEGAGQA</sequence>
<organism evidence="3 4">
    <name type="scientific">Streptomyces fuscus</name>
    <dbReference type="NCBI Taxonomy" id="3048495"/>
    <lineage>
        <taxon>Bacteria</taxon>
        <taxon>Bacillati</taxon>
        <taxon>Actinomycetota</taxon>
        <taxon>Actinomycetes</taxon>
        <taxon>Kitasatosporales</taxon>
        <taxon>Streptomycetaceae</taxon>
        <taxon>Streptomyces</taxon>
    </lineage>
</organism>
<dbReference type="SUPFAM" id="SSF52540">
    <property type="entry name" value="P-loop containing nucleoside triphosphate hydrolases"/>
    <property type="match status" value="1"/>
</dbReference>
<reference evidence="3 4" key="1">
    <citation type="submission" date="2023-05" db="EMBL/GenBank/DDBJ databases">
        <title>Streptomyces fuscus sp. nov., a brown-black pigment producing actinomyces isolated from dry sand of Sea duck farm.</title>
        <authorList>
            <person name="Xie J."/>
            <person name="Shen N."/>
        </authorList>
    </citation>
    <scope>NUCLEOTIDE SEQUENCE [LARGE SCALE GENOMIC DNA]</scope>
    <source>
        <strain evidence="3 4">GXMU-J15</strain>
    </source>
</reference>
<dbReference type="Gene3D" id="3.40.50.300">
    <property type="entry name" value="P-loop containing nucleotide triphosphate hydrolases"/>
    <property type="match status" value="1"/>
</dbReference>
<feature type="domain" description="AAA+ ATPase" evidence="2">
    <location>
        <begin position="77"/>
        <end position="260"/>
    </location>
</feature>
<evidence type="ECO:0000313" key="4">
    <source>
        <dbReference type="Proteomes" id="UP001241926"/>
    </source>
</evidence>
<dbReference type="InterPro" id="IPR003593">
    <property type="entry name" value="AAA+_ATPase"/>
</dbReference>
<evidence type="ECO:0000259" key="2">
    <source>
        <dbReference type="SMART" id="SM00382"/>
    </source>
</evidence>
<accession>A0ABT7IZF4</accession>
<dbReference type="Proteomes" id="UP001241926">
    <property type="component" value="Unassembled WGS sequence"/>
</dbReference>
<feature type="region of interest" description="Disordered" evidence="1">
    <location>
        <begin position="1"/>
        <end position="65"/>
    </location>
</feature>
<feature type="compositionally biased region" description="Basic and acidic residues" evidence="1">
    <location>
        <begin position="15"/>
        <end position="26"/>
    </location>
</feature>
<dbReference type="RefSeq" id="WP_285433243.1">
    <property type="nucleotide sequence ID" value="NZ_JASJUS010000013.1"/>
</dbReference>
<dbReference type="Pfam" id="PF07728">
    <property type="entry name" value="AAA_5"/>
    <property type="match status" value="1"/>
</dbReference>
<evidence type="ECO:0000313" key="3">
    <source>
        <dbReference type="EMBL" id="MDL2077980.1"/>
    </source>
</evidence>
<dbReference type="EMBL" id="JASJUS010000013">
    <property type="protein sequence ID" value="MDL2077980.1"/>
    <property type="molecule type" value="Genomic_DNA"/>
</dbReference>
<dbReference type="SMART" id="SM00382">
    <property type="entry name" value="AAA"/>
    <property type="match status" value="1"/>
</dbReference>
<keyword evidence="4" id="KW-1185">Reference proteome</keyword>
<gene>
    <name evidence="3" type="ORF">QNN03_16220</name>
</gene>
<evidence type="ECO:0000256" key="1">
    <source>
        <dbReference type="SAM" id="MobiDB-lite"/>
    </source>
</evidence>
<name>A0ABT7IZF4_9ACTN</name>
<proteinExistence type="predicted"/>
<comment type="caution">
    <text evidence="3">The sequence shown here is derived from an EMBL/GenBank/DDBJ whole genome shotgun (WGS) entry which is preliminary data.</text>
</comment>